<comment type="caution">
    <text evidence="4">The sequence shown here is derived from an EMBL/GenBank/DDBJ whole genome shotgun (WGS) entry which is preliminary data.</text>
</comment>
<evidence type="ECO:0000313" key="4">
    <source>
        <dbReference type="EMBL" id="GIJ86389.1"/>
    </source>
</evidence>
<organism evidence="4 5">
    <name type="scientific">Aspergillus pseudoviridinutans</name>
    <dbReference type="NCBI Taxonomy" id="1517512"/>
    <lineage>
        <taxon>Eukaryota</taxon>
        <taxon>Fungi</taxon>
        <taxon>Dikarya</taxon>
        <taxon>Ascomycota</taxon>
        <taxon>Pezizomycotina</taxon>
        <taxon>Eurotiomycetes</taxon>
        <taxon>Eurotiomycetidae</taxon>
        <taxon>Eurotiales</taxon>
        <taxon>Aspergillaceae</taxon>
        <taxon>Aspergillus</taxon>
        <taxon>Aspergillus subgen. Fumigati</taxon>
    </lineage>
</organism>
<dbReference type="EMBL" id="BHVY01000003">
    <property type="protein sequence ID" value="GIJ86389.1"/>
    <property type="molecule type" value="Genomic_DNA"/>
</dbReference>
<sequence length="240" mass="26329">MLDAGADWTNLMTYDLHRVWDGLDRRWICKVMQAHMNLTEIKLALDLMWQAGVEPSKIVMGTGFYGYLFTVDDPSCVEPGCAFSYAGNAGPCTATAGVLSYKGITSDFSSSHAAFTLKISVNAEKPLEIVEYMNSDDAVVFLDDTDAVNYMIWDSSTQWVLFNTNITFQQKIAYANEVCLGGVMIWSLDQDIYDCGLLGKEVASGDLLTGGSMSDQTAQDLATLYSAYTGTDCYISDCVD</sequence>
<reference evidence="4 5" key="1">
    <citation type="submission" date="2018-10" db="EMBL/GenBank/DDBJ databases">
        <title>Pan-genome distribution and transcriptional activeness of fungal secondary metabolism genes in Aspergillus section Fumigati.</title>
        <authorList>
            <person name="Takahashi H."/>
            <person name="Umemura M."/>
            <person name="Ninomiya A."/>
            <person name="Kusuya Y."/>
            <person name="Urayama S."/>
            <person name="Shimizu M."/>
            <person name="Watanabe A."/>
            <person name="Kamei K."/>
            <person name="Yaguchi T."/>
            <person name="Hagiwara D."/>
        </authorList>
    </citation>
    <scope>NUCLEOTIDE SEQUENCE [LARGE SCALE GENOMIC DNA]</scope>
    <source>
        <strain evidence="4 5">IFM 55266</strain>
    </source>
</reference>
<dbReference type="PANTHER" id="PTHR11177:SF333">
    <property type="entry name" value="CHITINASE"/>
    <property type="match status" value="1"/>
</dbReference>
<gene>
    <name evidence="4" type="ORF">Asppvi_005277</name>
</gene>
<dbReference type="SUPFAM" id="SSF51445">
    <property type="entry name" value="(Trans)glycosidases"/>
    <property type="match status" value="1"/>
</dbReference>
<evidence type="ECO:0000256" key="2">
    <source>
        <dbReference type="ARBA" id="ARBA00012729"/>
    </source>
</evidence>
<dbReference type="PANTHER" id="PTHR11177">
    <property type="entry name" value="CHITINASE"/>
    <property type="match status" value="1"/>
</dbReference>
<dbReference type="GeneID" id="67003889"/>
<dbReference type="AlphaFoldDB" id="A0A9P3BAJ0"/>
<dbReference type="InterPro" id="IPR001223">
    <property type="entry name" value="Glyco_hydro18_cat"/>
</dbReference>
<evidence type="ECO:0000256" key="1">
    <source>
        <dbReference type="ARBA" id="ARBA00008682"/>
    </source>
</evidence>
<dbReference type="Pfam" id="PF00704">
    <property type="entry name" value="Glyco_hydro_18"/>
    <property type="match status" value="1"/>
</dbReference>
<dbReference type="Gene3D" id="3.20.20.80">
    <property type="entry name" value="Glycosidases"/>
    <property type="match status" value="1"/>
</dbReference>
<dbReference type="EC" id="3.2.1.14" evidence="2"/>
<feature type="domain" description="GH18" evidence="3">
    <location>
        <begin position="1"/>
        <end position="209"/>
    </location>
</feature>
<dbReference type="Proteomes" id="UP001043456">
    <property type="component" value="Unassembled WGS sequence"/>
</dbReference>
<name>A0A9P3BAJ0_9EURO</name>
<dbReference type="OrthoDB" id="73875at2759"/>
<dbReference type="GO" id="GO:0005975">
    <property type="term" value="P:carbohydrate metabolic process"/>
    <property type="evidence" value="ECO:0007669"/>
    <property type="project" value="InterPro"/>
</dbReference>
<dbReference type="SUPFAM" id="SSF54556">
    <property type="entry name" value="Chitinase insertion domain"/>
    <property type="match status" value="1"/>
</dbReference>
<evidence type="ECO:0000313" key="5">
    <source>
        <dbReference type="Proteomes" id="UP001043456"/>
    </source>
</evidence>
<dbReference type="InterPro" id="IPR050314">
    <property type="entry name" value="Glycosyl_Hydrlase_18"/>
</dbReference>
<dbReference type="InterPro" id="IPR017853">
    <property type="entry name" value="GH"/>
</dbReference>
<dbReference type="RefSeq" id="XP_043157136.1">
    <property type="nucleotide sequence ID" value="XM_043301201.1"/>
</dbReference>
<protein>
    <recommendedName>
        <fullName evidence="2">chitinase</fullName>
        <ecNumber evidence="2">3.2.1.14</ecNumber>
    </recommendedName>
</protein>
<dbReference type="PROSITE" id="PS51910">
    <property type="entry name" value="GH18_2"/>
    <property type="match status" value="1"/>
</dbReference>
<comment type="similarity">
    <text evidence="1">Belongs to the glycosyl hydrolase 18 family. Chitinase class V subfamily.</text>
</comment>
<dbReference type="InterPro" id="IPR029070">
    <property type="entry name" value="Chitinase_insertion_sf"/>
</dbReference>
<dbReference type="Gene3D" id="3.10.50.10">
    <property type="match status" value="1"/>
</dbReference>
<accession>A0A9P3BAJ0</accession>
<evidence type="ECO:0000259" key="3">
    <source>
        <dbReference type="PROSITE" id="PS51910"/>
    </source>
</evidence>
<keyword evidence="5" id="KW-1185">Reference proteome</keyword>
<dbReference type="GO" id="GO:0008843">
    <property type="term" value="F:endochitinase activity"/>
    <property type="evidence" value="ECO:0007669"/>
    <property type="project" value="UniProtKB-EC"/>
</dbReference>
<proteinExistence type="inferred from homology"/>